<evidence type="ECO:0000313" key="2">
    <source>
        <dbReference type="EMBL" id="MCQ4838778.1"/>
    </source>
</evidence>
<keyword evidence="3" id="KW-1185">Reference proteome</keyword>
<dbReference type="PANTHER" id="PTHR12110">
    <property type="entry name" value="HYDROXYPYRUVATE ISOMERASE"/>
    <property type="match status" value="1"/>
</dbReference>
<dbReference type="Proteomes" id="UP001524473">
    <property type="component" value="Unassembled WGS sequence"/>
</dbReference>
<evidence type="ECO:0000259" key="1">
    <source>
        <dbReference type="Pfam" id="PF01261"/>
    </source>
</evidence>
<gene>
    <name evidence="2" type="ORF">NE695_02485</name>
</gene>
<dbReference type="Gene3D" id="3.20.20.150">
    <property type="entry name" value="Divalent-metal-dependent TIM barrel enzymes"/>
    <property type="match status" value="1"/>
</dbReference>
<dbReference type="GeneID" id="90531699"/>
<dbReference type="InterPro" id="IPR013022">
    <property type="entry name" value="Xyl_isomerase-like_TIM-brl"/>
</dbReference>
<organism evidence="2 3">
    <name type="scientific">Neglectibacter timonensis</name>
    <dbReference type="NCBI Taxonomy" id="1776382"/>
    <lineage>
        <taxon>Bacteria</taxon>
        <taxon>Bacillati</taxon>
        <taxon>Bacillota</taxon>
        <taxon>Clostridia</taxon>
        <taxon>Eubacteriales</taxon>
        <taxon>Oscillospiraceae</taxon>
        <taxon>Neglectibacter</taxon>
    </lineage>
</organism>
<reference evidence="2 3" key="1">
    <citation type="submission" date="2022-06" db="EMBL/GenBank/DDBJ databases">
        <title>Isolation of gut microbiota from human fecal samples.</title>
        <authorList>
            <person name="Pamer E.G."/>
            <person name="Barat B."/>
            <person name="Waligurski E."/>
            <person name="Medina S."/>
            <person name="Paddock L."/>
            <person name="Mostad J."/>
        </authorList>
    </citation>
    <scope>NUCLEOTIDE SEQUENCE [LARGE SCALE GENOMIC DNA]</scope>
    <source>
        <strain evidence="2 3">DFI.9.73</strain>
    </source>
</reference>
<dbReference type="PANTHER" id="PTHR12110:SF21">
    <property type="entry name" value="XYLOSE ISOMERASE-LIKE TIM BARREL DOMAIN-CONTAINING PROTEIN"/>
    <property type="match status" value="1"/>
</dbReference>
<dbReference type="RefSeq" id="WP_187127679.1">
    <property type="nucleotide sequence ID" value="NZ_CABKVV010000012.1"/>
</dbReference>
<feature type="domain" description="Xylose isomerase-like TIM barrel" evidence="1">
    <location>
        <begin position="18"/>
        <end position="238"/>
    </location>
</feature>
<protein>
    <submittedName>
        <fullName evidence="2">Sugar phosphate isomerase/epimerase</fullName>
    </submittedName>
</protein>
<accession>A0ABT1RVS1</accession>
<name>A0ABT1RVS1_9FIRM</name>
<dbReference type="InterPro" id="IPR036237">
    <property type="entry name" value="Xyl_isomerase-like_sf"/>
</dbReference>
<dbReference type="EMBL" id="JANFZH010000004">
    <property type="protein sequence ID" value="MCQ4838778.1"/>
    <property type="molecule type" value="Genomic_DNA"/>
</dbReference>
<comment type="caution">
    <text evidence="2">The sequence shown here is derived from an EMBL/GenBank/DDBJ whole genome shotgun (WGS) entry which is preliminary data.</text>
</comment>
<dbReference type="Pfam" id="PF01261">
    <property type="entry name" value="AP_endonuc_2"/>
    <property type="match status" value="1"/>
</dbReference>
<sequence>MKIGCCMSLFDDRIFSLSQAGADYVEIGISELNGHSREEILQRADALKASGLSCLAGNLLFPGGMPLVGEAVDREKTADYLSDVLDKVALLGIHTIVFGSGKARAVPEGYSREKTWEQLRSLCSQLIAPAAESRDIVCCIEPLNRGECNILNTCSESARLVREVDKTSIRLLVDLYHFDLEREPRASLAGYRGLLAHAHIASAKNGRLFPQPGDGEDYASFFRALQEAGYEGSLSLEGSVKGDFLEFAGSSIRYLHTLF</sequence>
<dbReference type="InterPro" id="IPR050312">
    <property type="entry name" value="IolE/XylAMocC-like"/>
</dbReference>
<evidence type="ECO:0000313" key="3">
    <source>
        <dbReference type="Proteomes" id="UP001524473"/>
    </source>
</evidence>
<dbReference type="GO" id="GO:0016853">
    <property type="term" value="F:isomerase activity"/>
    <property type="evidence" value="ECO:0007669"/>
    <property type="project" value="UniProtKB-KW"/>
</dbReference>
<dbReference type="SUPFAM" id="SSF51658">
    <property type="entry name" value="Xylose isomerase-like"/>
    <property type="match status" value="1"/>
</dbReference>
<proteinExistence type="predicted"/>
<keyword evidence="2" id="KW-0413">Isomerase</keyword>